<keyword evidence="4 6" id="KW-1133">Transmembrane helix</keyword>
<organism evidence="7 8">
    <name type="scientific">Enterococcus canintestini</name>
    <dbReference type="NCBI Taxonomy" id="317010"/>
    <lineage>
        <taxon>Bacteria</taxon>
        <taxon>Bacillati</taxon>
        <taxon>Bacillota</taxon>
        <taxon>Bacilli</taxon>
        <taxon>Lactobacillales</taxon>
        <taxon>Enterococcaceae</taxon>
        <taxon>Enterococcus</taxon>
    </lineage>
</organism>
<evidence type="ECO:0000313" key="8">
    <source>
        <dbReference type="Proteomes" id="UP000182835"/>
    </source>
</evidence>
<keyword evidence="2" id="KW-1003">Cell membrane</keyword>
<gene>
    <name evidence="7" type="ORF">RU96_GL001243</name>
</gene>
<dbReference type="Proteomes" id="UP000182835">
    <property type="component" value="Unassembled WGS sequence"/>
</dbReference>
<sequence>MQMQESVLFKSEWRKISKILFGNSLLAIAYAKWMVPHKIINGGVTSLALVCSKLLGIDHVFLTNLITVLLLILCFCYLGKELLVKSFFSSICYLSFFSFFSNLPLRLSVNFIVDFSLACLFIAAGYYFCLSATASTVGMDVVALIIQQKRPKFQLATIIRNLNFVVLLLGFLVYGGKSVLIGVVFSFCYAFLLAKFLKPKEKFKAPKNYQNN</sequence>
<accession>A0A1L8R3P4</accession>
<feature type="transmembrane region" description="Helical" evidence="6">
    <location>
        <begin position="60"/>
        <end position="79"/>
    </location>
</feature>
<dbReference type="EMBL" id="JXKG01000020">
    <property type="protein sequence ID" value="OJG14326.1"/>
    <property type="molecule type" value="Genomic_DNA"/>
</dbReference>
<reference evidence="7 8" key="1">
    <citation type="submission" date="2014-12" db="EMBL/GenBank/DDBJ databases">
        <title>Draft genome sequences of 29 type strains of Enterococci.</title>
        <authorList>
            <person name="Zhong Z."/>
            <person name="Sun Z."/>
            <person name="Liu W."/>
            <person name="Zhang W."/>
            <person name="Zhang H."/>
        </authorList>
    </citation>
    <scope>NUCLEOTIDE SEQUENCE [LARGE SCALE GENOMIC DNA]</scope>
    <source>
        <strain evidence="7 8">DSM 21207</strain>
    </source>
</reference>
<dbReference type="InterPro" id="IPR003740">
    <property type="entry name" value="YitT"/>
</dbReference>
<feature type="transmembrane region" description="Helical" evidence="6">
    <location>
        <begin position="115"/>
        <end position="146"/>
    </location>
</feature>
<name>A0A1L8R3P4_9ENTE</name>
<evidence type="ECO:0000256" key="5">
    <source>
        <dbReference type="ARBA" id="ARBA00023136"/>
    </source>
</evidence>
<proteinExistence type="predicted"/>
<dbReference type="STRING" id="317010.RU96_GL001243"/>
<dbReference type="AlphaFoldDB" id="A0A1L8R3P4"/>
<dbReference type="GO" id="GO:0005886">
    <property type="term" value="C:plasma membrane"/>
    <property type="evidence" value="ECO:0007669"/>
    <property type="project" value="UniProtKB-SubCell"/>
</dbReference>
<dbReference type="Pfam" id="PF02588">
    <property type="entry name" value="YitT_membrane"/>
    <property type="match status" value="1"/>
</dbReference>
<dbReference type="PANTHER" id="PTHR33545:SF5">
    <property type="entry name" value="UPF0750 MEMBRANE PROTEIN YITT"/>
    <property type="match status" value="1"/>
</dbReference>
<feature type="transmembrane region" description="Helical" evidence="6">
    <location>
        <begin position="179"/>
        <end position="197"/>
    </location>
</feature>
<feature type="transmembrane region" description="Helical" evidence="6">
    <location>
        <begin position="91"/>
        <end position="109"/>
    </location>
</feature>
<dbReference type="PANTHER" id="PTHR33545">
    <property type="entry name" value="UPF0750 MEMBRANE PROTEIN YITT-RELATED"/>
    <property type="match status" value="1"/>
</dbReference>
<keyword evidence="3 6" id="KW-0812">Transmembrane</keyword>
<dbReference type="InterPro" id="IPR051461">
    <property type="entry name" value="UPF0750_membrane"/>
</dbReference>
<evidence type="ECO:0000313" key="7">
    <source>
        <dbReference type="EMBL" id="OJG14326.1"/>
    </source>
</evidence>
<keyword evidence="5 6" id="KW-0472">Membrane</keyword>
<evidence type="ECO:0000256" key="1">
    <source>
        <dbReference type="ARBA" id="ARBA00004651"/>
    </source>
</evidence>
<comment type="subcellular location">
    <subcellularLocation>
        <location evidence="1">Cell membrane</location>
        <topology evidence="1">Multi-pass membrane protein</topology>
    </subcellularLocation>
</comment>
<evidence type="ECO:0000256" key="3">
    <source>
        <dbReference type="ARBA" id="ARBA00022692"/>
    </source>
</evidence>
<comment type="caution">
    <text evidence="7">The sequence shown here is derived from an EMBL/GenBank/DDBJ whole genome shotgun (WGS) entry which is preliminary data.</text>
</comment>
<evidence type="ECO:0008006" key="9">
    <source>
        <dbReference type="Google" id="ProtNLM"/>
    </source>
</evidence>
<protein>
    <recommendedName>
        <fullName evidence="9">YitT family protein</fullName>
    </recommendedName>
</protein>
<feature type="transmembrane region" description="Helical" evidence="6">
    <location>
        <begin position="20"/>
        <end position="40"/>
    </location>
</feature>
<evidence type="ECO:0000256" key="4">
    <source>
        <dbReference type="ARBA" id="ARBA00022989"/>
    </source>
</evidence>
<feature type="transmembrane region" description="Helical" evidence="6">
    <location>
        <begin position="153"/>
        <end position="173"/>
    </location>
</feature>
<evidence type="ECO:0000256" key="2">
    <source>
        <dbReference type="ARBA" id="ARBA00022475"/>
    </source>
</evidence>
<evidence type="ECO:0000256" key="6">
    <source>
        <dbReference type="SAM" id="Phobius"/>
    </source>
</evidence>